<accession>A0ABW5AVC7</accession>
<evidence type="ECO:0000313" key="3">
    <source>
        <dbReference type="EMBL" id="MFD2185826.1"/>
    </source>
</evidence>
<keyword evidence="4" id="KW-1185">Reference proteome</keyword>
<dbReference type="RefSeq" id="WP_378318794.1">
    <property type="nucleotide sequence ID" value="NZ_JBHUHY010000002.1"/>
</dbReference>
<dbReference type="Pfam" id="PF10077">
    <property type="entry name" value="DUF2314"/>
    <property type="match status" value="1"/>
</dbReference>
<keyword evidence="1" id="KW-0812">Transmembrane</keyword>
<keyword evidence="1" id="KW-0472">Membrane</keyword>
<organism evidence="3 4">
    <name type="scientific">Aquimarina celericrescens</name>
    <dbReference type="NCBI Taxonomy" id="1964542"/>
    <lineage>
        <taxon>Bacteria</taxon>
        <taxon>Pseudomonadati</taxon>
        <taxon>Bacteroidota</taxon>
        <taxon>Flavobacteriia</taxon>
        <taxon>Flavobacteriales</taxon>
        <taxon>Flavobacteriaceae</taxon>
        <taxon>Aquimarina</taxon>
    </lineage>
</organism>
<protein>
    <submittedName>
        <fullName evidence="3">DUF2314 domain-containing protein</fullName>
    </submittedName>
</protein>
<comment type="caution">
    <text evidence="3">The sequence shown here is derived from an EMBL/GenBank/DDBJ whole genome shotgun (WGS) entry which is preliminary data.</text>
</comment>
<dbReference type="Proteomes" id="UP001597344">
    <property type="component" value="Unassembled WGS sequence"/>
</dbReference>
<sequence length="162" mass="19362">MSYLVNIIPFVILGVVLFFILKKQKRKEDKYFGKKVSFTKKELKTLEKYKAEYTEIEFDSRLPSFKNNGFELVDIARSATEMIYDNPIPNQREKENIESGDDVKLKFMDKDQNVERMWVEVAERDRNVFKGILKNDSFSIHNLVNEKEVWFHSNHIFEIRDK</sequence>
<evidence type="ECO:0000313" key="4">
    <source>
        <dbReference type="Proteomes" id="UP001597344"/>
    </source>
</evidence>
<dbReference type="InterPro" id="IPR018756">
    <property type="entry name" value="DUF2314"/>
</dbReference>
<feature type="domain" description="DUF2314" evidence="2">
    <location>
        <begin position="102"/>
        <end position="156"/>
    </location>
</feature>
<evidence type="ECO:0000256" key="1">
    <source>
        <dbReference type="SAM" id="Phobius"/>
    </source>
</evidence>
<feature type="transmembrane region" description="Helical" evidence="1">
    <location>
        <begin position="6"/>
        <end position="21"/>
    </location>
</feature>
<reference evidence="4" key="1">
    <citation type="journal article" date="2019" name="Int. J. Syst. Evol. Microbiol.">
        <title>The Global Catalogue of Microorganisms (GCM) 10K type strain sequencing project: providing services to taxonomists for standard genome sequencing and annotation.</title>
        <authorList>
            <consortium name="The Broad Institute Genomics Platform"/>
            <consortium name="The Broad Institute Genome Sequencing Center for Infectious Disease"/>
            <person name="Wu L."/>
            <person name="Ma J."/>
        </authorList>
    </citation>
    <scope>NUCLEOTIDE SEQUENCE [LARGE SCALE GENOMIC DNA]</scope>
    <source>
        <strain evidence="4">DT92</strain>
    </source>
</reference>
<gene>
    <name evidence="3" type="ORF">ACFSJT_03415</name>
</gene>
<name>A0ABW5AVC7_9FLAO</name>
<keyword evidence="1" id="KW-1133">Transmembrane helix</keyword>
<dbReference type="EMBL" id="JBHUHY010000002">
    <property type="protein sequence ID" value="MFD2185826.1"/>
    <property type="molecule type" value="Genomic_DNA"/>
</dbReference>
<proteinExistence type="predicted"/>
<evidence type="ECO:0000259" key="2">
    <source>
        <dbReference type="Pfam" id="PF10077"/>
    </source>
</evidence>